<evidence type="ECO:0000259" key="1">
    <source>
        <dbReference type="Pfam" id="PF15919"/>
    </source>
</evidence>
<sequence length="74" mass="8161">MANPQTESKRKVLLYPGEDGYFIVEVPSLSGCISQGKTREEALANIEEAIALYIEVLQDRGEPIPNDTIEVVLV</sequence>
<evidence type="ECO:0000313" key="3">
    <source>
        <dbReference type="Proteomes" id="UP000620559"/>
    </source>
</evidence>
<dbReference type="InterPro" id="IPR031807">
    <property type="entry name" value="HicB-like"/>
</dbReference>
<dbReference type="Proteomes" id="UP000620559">
    <property type="component" value="Unassembled WGS sequence"/>
</dbReference>
<dbReference type="PANTHER" id="PTHR34504">
    <property type="entry name" value="ANTITOXIN HICB"/>
    <property type="match status" value="1"/>
</dbReference>
<dbReference type="Gene3D" id="3.30.160.250">
    <property type="match status" value="1"/>
</dbReference>
<comment type="caution">
    <text evidence="2">The sequence shown here is derived from an EMBL/GenBank/DDBJ whole genome shotgun (WGS) entry which is preliminary data.</text>
</comment>
<gene>
    <name evidence="2" type="ORF">IQ247_03100</name>
</gene>
<proteinExistence type="predicted"/>
<dbReference type="InterPro" id="IPR035069">
    <property type="entry name" value="TTHA1013/TTHA0281-like"/>
</dbReference>
<dbReference type="SUPFAM" id="SSF143100">
    <property type="entry name" value="TTHA1013/TTHA0281-like"/>
    <property type="match status" value="1"/>
</dbReference>
<protein>
    <submittedName>
        <fullName evidence="2">Type II toxin-antitoxin system HicB family antitoxin</fullName>
    </submittedName>
</protein>
<evidence type="ECO:0000313" key="2">
    <source>
        <dbReference type="EMBL" id="MBE9211712.1"/>
    </source>
</evidence>
<dbReference type="Pfam" id="PF15919">
    <property type="entry name" value="HicB_lk_antitox"/>
    <property type="match status" value="1"/>
</dbReference>
<name>A0A8J7EZG5_9CYAN</name>
<dbReference type="AlphaFoldDB" id="A0A8J7EZG5"/>
<dbReference type="InterPro" id="IPR051404">
    <property type="entry name" value="TA_system_antitoxin"/>
</dbReference>
<dbReference type="RefSeq" id="WP_193916939.1">
    <property type="nucleotide sequence ID" value="NZ_JADEWL010000006.1"/>
</dbReference>
<dbReference type="PANTHER" id="PTHR34504:SF2">
    <property type="entry name" value="UPF0150 PROTEIN SSL0259"/>
    <property type="match status" value="1"/>
</dbReference>
<organism evidence="2 3">
    <name type="scientific">Plectonema cf. radiosum LEGE 06105</name>
    <dbReference type="NCBI Taxonomy" id="945769"/>
    <lineage>
        <taxon>Bacteria</taxon>
        <taxon>Bacillati</taxon>
        <taxon>Cyanobacteriota</taxon>
        <taxon>Cyanophyceae</taxon>
        <taxon>Oscillatoriophycideae</taxon>
        <taxon>Oscillatoriales</taxon>
        <taxon>Microcoleaceae</taxon>
        <taxon>Plectonema</taxon>
    </lineage>
</organism>
<accession>A0A8J7EZG5</accession>
<keyword evidence="3" id="KW-1185">Reference proteome</keyword>
<reference evidence="2" key="1">
    <citation type="submission" date="2020-10" db="EMBL/GenBank/DDBJ databases">
        <authorList>
            <person name="Castelo-Branco R."/>
            <person name="Eusebio N."/>
            <person name="Adriana R."/>
            <person name="Vieira A."/>
            <person name="Brugerolle De Fraissinette N."/>
            <person name="Rezende De Castro R."/>
            <person name="Schneider M.P."/>
            <person name="Vasconcelos V."/>
            <person name="Leao P.N."/>
        </authorList>
    </citation>
    <scope>NUCLEOTIDE SEQUENCE</scope>
    <source>
        <strain evidence="2">LEGE 06105</strain>
    </source>
</reference>
<feature type="domain" description="HicB-like antitoxin of toxin-antitoxin system" evidence="1">
    <location>
        <begin position="14"/>
        <end position="67"/>
    </location>
</feature>
<dbReference type="EMBL" id="JADEWL010000006">
    <property type="protein sequence ID" value="MBE9211712.1"/>
    <property type="molecule type" value="Genomic_DNA"/>
</dbReference>